<feature type="domain" description="USP" evidence="1">
    <location>
        <begin position="245"/>
        <end position="337"/>
    </location>
</feature>
<feature type="domain" description="DUSP" evidence="2">
    <location>
        <begin position="4"/>
        <end position="105"/>
    </location>
</feature>
<dbReference type="GO" id="GO:0004843">
    <property type="term" value="F:cysteine-type deubiquitinase activity"/>
    <property type="evidence" value="ECO:0007669"/>
    <property type="project" value="InterPro"/>
</dbReference>
<evidence type="ECO:0000259" key="2">
    <source>
        <dbReference type="PROSITE" id="PS51283"/>
    </source>
</evidence>
<dbReference type="SUPFAM" id="SSF54001">
    <property type="entry name" value="Cysteine proteinases"/>
    <property type="match status" value="1"/>
</dbReference>
<dbReference type="OrthoDB" id="292964at2759"/>
<reference evidence="3" key="2">
    <citation type="journal article" date="2007" name="Science">
        <title>Draft genome sequence of the sexually transmitted pathogen Trichomonas vaginalis.</title>
        <authorList>
            <person name="Carlton J.M."/>
            <person name="Hirt R.P."/>
            <person name="Silva J.C."/>
            <person name="Delcher A.L."/>
            <person name="Schatz M."/>
            <person name="Zhao Q."/>
            <person name="Wortman J.R."/>
            <person name="Bidwell S.L."/>
            <person name="Alsmark U.C.M."/>
            <person name="Besteiro S."/>
            <person name="Sicheritz-Ponten T."/>
            <person name="Noel C.J."/>
            <person name="Dacks J.B."/>
            <person name="Foster P.G."/>
            <person name="Simillion C."/>
            <person name="Van de Peer Y."/>
            <person name="Miranda-Saavedra D."/>
            <person name="Barton G.J."/>
            <person name="Westrop G.D."/>
            <person name="Mueller S."/>
            <person name="Dessi D."/>
            <person name="Fiori P.L."/>
            <person name="Ren Q."/>
            <person name="Paulsen I."/>
            <person name="Zhang H."/>
            <person name="Bastida-Corcuera F.D."/>
            <person name="Simoes-Barbosa A."/>
            <person name="Brown M.T."/>
            <person name="Hayes R.D."/>
            <person name="Mukherjee M."/>
            <person name="Okumura C.Y."/>
            <person name="Schneider R."/>
            <person name="Smith A.J."/>
            <person name="Vanacova S."/>
            <person name="Villalvazo M."/>
            <person name="Haas B.J."/>
            <person name="Pertea M."/>
            <person name="Feldblyum T.V."/>
            <person name="Utterback T.R."/>
            <person name="Shu C.L."/>
            <person name="Osoegawa K."/>
            <person name="de Jong P.J."/>
            <person name="Hrdy I."/>
            <person name="Horvathova L."/>
            <person name="Zubacova Z."/>
            <person name="Dolezal P."/>
            <person name="Malik S.B."/>
            <person name="Logsdon J.M. Jr."/>
            <person name="Henze K."/>
            <person name="Gupta A."/>
            <person name="Wang C.C."/>
            <person name="Dunne R.L."/>
            <person name="Upcroft J.A."/>
            <person name="Upcroft P."/>
            <person name="White O."/>
            <person name="Salzberg S.L."/>
            <person name="Tang P."/>
            <person name="Chiu C.-H."/>
            <person name="Lee Y.-S."/>
            <person name="Embley T.M."/>
            <person name="Coombs G.H."/>
            <person name="Mottram J.C."/>
            <person name="Tachezy J."/>
            <person name="Fraser-Liggett C.M."/>
            <person name="Johnson P.J."/>
        </authorList>
    </citation>
    <scope>NUCLEOTIDE SEQUENCE [LARGE SCALE GENOMIC DNA]</scope>
    <source>
        <strain evidence="3">G3</strain>
    </source>
</reference>
<dbReference type="VEuPathDB" id="TrichDB:TVAGG3_0850480"/>
<dbReference type="PROSITE" id="PS00972">
    <property type="entry name" value="USP_1"/>
    <property type="match status" value="1"/>
</dbReference>
<dbReference type="VEuPathDB" id="TrichDB:TVAG_155720"/>
<dbReference type="InterPro" id="IPR035927">
    <property type="entry name" value="DUSP-like_sf"/>
</dbReference>
<dbReference type="EMBL" id="DS113270">
    <property type="protein sequence ID" value="EAY14441.1"/>
    <property type="molecule type" value="Genomic_DNA"/>
</dbReference>
<dbReference type="PROSITE" id="PS51283">
    <property type="entry name" value="DUSP"/>
    <property type="match status" value="1"/>
</dbReference>
<dbReference type="InParanoid" id="A2DYQ1"/>
<dbReference type="InterPro" id="IPR018200">
    <property type="entry name" value="USP_CS"/>
</dbReference>
<dbReference type="PANTHER" id="PTHR21646">
    <property type="entry name" value="UBIQUITIN CARBOXYL-TERMINAL HYDROLASE"/>
    <property type="match status" value="1"/>
</dbReference>
<dbReference type="PROSITE" id="PS50235">
    <property type="entry name" value="USP_3"/>
    <property type="match status" value="1"/>
</dbReference>
<organism evidence="3 4">
    <name type="scientific">Trichomonas vaginalis (strain ATCC PRA-98 / G3)</name>
    <dbReference type="NCBI Taxonomy" id="412133"/>
    <lineage>
        <taxon>Eukaryota</taxon>
        <taxon>Metamonada</taxon>
        <taxon>Parabasalia</taxon>
        <taxon>Trichomonadida</taxon>
        <taxon>Trichomonadidae</taxon>
        <taxon>Trichomonas</taxon>
    </lineage>
</organism>
<dbReference type="KEGG" id="tva:4772429"/>
<dbReference type="InterPro" id="IPR006615">
    <property type="entry name" value="Pept_C19_DUSP"/>
</dbReference>
<keyword evidence="3" id="KW-0378">Hydrolase</keyword>
<dbReference type="STRING" id="5722.A2DYQ1"/>
<keyword evidence="4" id="KW-1185">Reference proteome</keyword>
<dbReference type="eggNOG" id="KOG1870">
    <property type="taxonomic scope" value="Eukaryota"/>
</dbReference>
<protein>
    <submittedName>
        <fullName evidence="3">Ubiquitin C-terminal hydrolase, putative</fullName>
    </submittedName>
</protein>
<dbReference type="InterPro" id="IPR001394">
    <property type="entry name" value="Peptidase_C19_UCH"/>
</dbReference>
<dbReference type="MEROPS" id="C19.A79"/>
<dbReference type="InterPro" id="IPR050185">
    <property type="entry name" value="Ub_carboxyl-term_hydrolase"/>
</dbReference>
<reference evidence="3" key="1">
    <citation type="submission" date="2006-10" db="EMBL/GenBank/DDBJ databases">
        <authorList>
            <person name="Amadeo P."/>
            <person name="Zhao Q."/>
            <person name="Wortman J."/>
            <person name="Fraser-Liggett C."/>
            <person name="Carlton J."/>
        </authorList>
    </citation>
    <scope>NUCLEOTIDE SEQUENCE</scope>
    <source>
        <strain evidence="3">G3</strain>
    </source>
</reference>
<dbReference type="GO" id="GO:0016579">
    <property type="term" value="P:protein deubiquitination"/>
    <property type="evidence" value="ECO:0007669"/>
    <property type="project" value="InterPro"/>
</dbReference>
<dbReference type="SUPFAM" id="SSF143791">
    <property type="entry name" value="DUSP-like"/>
    <property type="match status" value="1"/>
</dbReference>
<dbReference type="Proteomes" id="UP000001542">
    <property type="component" value="Unassembled WGS sequence"/>
</dbReference>
<evidence type="ECO:0000259" key="1">
    <source>
        <dbReference type="PROSITE" id="PS50235"/>
    </source>
</evidence>
<evidence type="ECO:0000313" key="4">
    <source>
        <dbReference type="Proteomes" id="UP000001542"/>
    </source>
</evidence>
<evidence type="ECO:0000313" key="3">
    <source>
        <dbReference type="EMBL" id="EAY14441.1"/>
    </source>
</evidence>
<dbReference type="AlphaFoldDB" id="A2DYQ1"/>
<proteinExistence type="predicted"/>
<dbReference type="InterPro" id="IPR028889">
    <property type="entry name" value="USP"/>
</dbReference>
<dbReference type="RefSeq" id="XP_001326664.1">
    <property type="nucleotide sequence ID" value="XM_001326629.1"/>
</dbReference>
<dbReference type="Gene3D" id="3.90.70.10">
    <property type="entry name" value="Cysteine proteinases"/>
    <property type="match status" value="1"/>
</dbReference>
<accession>A2DYQ1</accession>
<dbReference type="InterPro" id="IPR038765">
    <property type="entry name" value="Papain-like_cys_pep_sf"/>
</dbReference>
<dbReference type="Pfam" id="PF06337">
    <property type="entry name" value="DUSP"/>
    <property type="match status" value="1"/>
</dbReference>
<sequence>MITDPLELRQNLSSRLAEIECLLGKSRSRMVMLTPLPWYTKFVNWVRNNEPIPALEIDCSSLLVNGEFDIKKQWKKDFNVFEEAIWETIKGVFKCTNPIFKRLTVHPATGQSVILVKPIQIEFNTNNGTVAKNLAHDWHLSIMKRPLCLAIRVNSANHDLCNPNGEPIDDNMTTDQYFQKYGHVVFLKQKNEEFKTHDLTQWSNTLPSLPSPEQLTKLTPLKLGVKELLDSAPQRNEPDNYPKPVGLINLGNTCFLNSALQSIIHIKQLYTFVLNPKFDSSLNKKNPLGSGGKIASAFKDLVKSMCISGTNPRNPKEFRSAFSSKYTTFSNYDQHDA</sequence>
<dbReference type="Pfam" id="PF00443">
    <property type="entry name" value="UCH"/>
    <property type="match status" value="1"/>
</dbReference>
<name>A2DYQ1_TRIV3</name>
<gene>
    <name evidence="3" type="ORF">TVAG_426340</name>
</gene>